<comment type="caution">
    <text evidence="2">The sequence shown here is derived from an EMBL/GenBank/DDBJ whole genome shotgun (WGS) entry which is preliminary data.</text>
</comment>
<evidence type="ECO:0000313" key="2">
    <source>
        <dbReference type="EMBL" id="KAH3870630.1"/>
    </source>
</evidence>
<accession>A0A9D4RLH6</accession>
<name>A0A9D4RLH6_DREPO</name>
<dbReference type="AlphaFoldDB" id="A0A9D4RLH6"/>
<dbReference type="InterPro" id="IPR011042">
    <property type="entry name" value="6-blade_b-propeller_TolB-like"/>
</dbReference>
<dbReference type="Pfam" id="PF00058">
    <property type="entry name" value="Ldl_recept_b"/>
    <property type="match status" value="1"/>
</dbReference>
<dbReference type="InterPro" id="IPR000033">
    <property type="entry name" value="LDLR_classB_rpt"/>
</dbReference>
<dbReference type="PANTHER" id="PTHR46513">
    <property type="entry name" value="VITELLOGENIN RECEPTOR-LIKE PROTEIN-RELATED-RELATED"/>
    <property type="match status" value="1"/>
</dbReference>
<feature type="repeat" description="LDL-receptor class B" evidence="1">
    <location>
        <begin position="7"/>
        <end position="50"/>
    </location>
</feature>
<sequence>MFSFHYSYLFWTDTGAYSKIEVSDLFGQNRHVIVDTDIQHPRGITIDFKDDTLFWVDSKKDTVECAGFNGNNRRVVAHQAGTIFFGIAVYDVRANCCCFDLFNNSWPWSLSM</sequence>
<reference evidence="2" key="2">
    <citation type="submission" date="2020-11" db="EMBL/GenBank/DDBJ databases">
        <authorList>
            <person name="McCartney M.A."/>
            <person name="Auch B."/>
            <person name="Kono T."/>
            <person name="Mallez S."/>
            <person name="Becker A."/>
            <person name="Gohl D.M."/>
            <person name="Silverstein K.A.T."/>
            <person name="Koren S."/>
            <person name="Bechman K.B."/>
            <person name="Herman A."/>
            <person name="Abrahante J.E."/>
            <person name="Garbe J."/>
        </authorList>
    </citation>
    <scope>NUCLEOTIDE SEQUENCE</scope>
    <source>
        <strain evidence="2">Duluth1</strain>
        <tissue evidence="2">Whole animal</tissue>
    </source>
</reference>
<keyword evidence="3" id="KW-1185">Reference proteome</keyword>
<proteinExistence type="predicted"/>
<reference evidence="2" key="1">
    <citation type="journal article" date="2019" name="bioRxiv">
        <title>The Genome of the Zebra Mussel, Dreissena polymorpha: A Resource for Invasive Species Research.</title>
        <authorList>
            <person name="McCartney M.A."/>
            <person name="Auch B."/>
            <person name="Kono T."/>
            <person name="Mallez S."/>
            <person name="Zhang Y."/>
            <person name="Obille A."/>
            <person name="Becker A."/>
            <person name="Abrahante J.E."/>
            <person name="Garbe J."/>
            <person name="Badalamenti J.P."/>
            <person name="Herman A."/>
            <person name="Mangelson H."/>
            <person name="Liachko I."/>
            <person name="Sullivan S."/>
            <person name="Sone E.D."/>
            <person name="Koren S."/>
            <person name="Silverstein K.A.T."/>
            <person name="Beckman K.B."/>
            <person name="Gohl D.M."/>
        </authorList>
    </citation>
    <scope>NUCLEOTIDE SEQUENCE</scope>
    <source>
        <strain evidence="2">Duluth1</strain>
        <tissue evidence="2">Whole animal</tissue>
    </source>
</reference>
<organism evidence="2 3">
    <name type="scientific">Dreissena polymorpha</name>
    <name type="common">Zebra mussel</name>
    <name type="synonym">Mytilus polymorpha</name>
    <dbReference type="NCBI Taxonomy" id="45954"/>
    <lineage>
        <taxon>Eukaryota</taxon>
        <taxon>Metazoa</taxon>
        <taxon>Spiralia</taxon>
        <taxon>Lophotrochozoa</taxon>
        <taxon>Mollusca</taxon>
        <taxon>Bivalvia</taxon>
        <taxon>Autobranchia</taxon>
        <taxon>Heteroconchia</taxon>
        <taxon>Euheterodonta</taxon>
        <taxon>Imparidentia</taxon>
        <taxon>Neoheterodontei</taxon>
        <taxon>Myida</taxon>
        <taxon>Dreissenoidea</taxon>
        <taxon>Dreissenidae</taxon>
        <taxon>Dreissena</taxon>
    </lineage>
</organism>
<evidence type="ECO:0000256" key="1">
    <source>
        <dbReference type="PROSITE-ProRule" id="PRU00461"/>
    </source>
</evidence>
<dbReference type="Proteomes" id="UP000828390">
    <property type="component" value="Unassembled WGS sequence"/>
</dbReference>
<dbReference type="Gene3D" id="2.120.10.30">
    <property type="entry name" value="TolB, C-terminal domain"/>
    <property type="match status" value="1"/>
</dbReference>
<feature type="repeat" description="LDL-receptor class B" evidence="1">
    <location>
        <begin position="51"/>
        <end position="93"/>
    </location>
</feature>
<protein>
    <submittedName>
        <fullName evidence="2">Uncharacterized protein</fullName>
    </submittedName>
</protein>
<evidence type="ECO:0000313" key="3">
    <source>
        <dbReference type="Proteomes" id="UP000828390"/>
    </source>
</evidence>
<dbReference type="SMART" id="SM00135">
    <property type="entry name" value="LY"/>
    <property type="match status" value="2"/>
</dbReference>
<dbReference type="InterPro" id="IPR050778">
    <property type="entry name" value="Cueball_EGF_LRP_Nidogen"/>
</dbReference>
<dbReference type="SUPFAM" id="SSF63825">
    <property type="entry name" value="YWTD domain"/>
    <property type="match status" value="1"/>
</dbReference>
<dbReference type="EMBL" id="JAIWYP010000002">
    <property type="protein sequence ID" value="KAH3870630.1"/>
    <property type="molecule type" value="Genomic_DNA"/>
</dbReference>
<dbReference type="PROSITE" id="PS51120">
    <property type="entry name" value="LDLRB"/>
    <property type="match status" value="2"/>
</dbReference>
<gene>
    <name evidence="2" type="ORF">DPMN_033818</name>
</gene>